<evidence type="ECO:0000256" key="1">
    <source>
        <dbReference type="SAM" id="SignalP"/>
    </source>
</evidence>
<dbReference type="EMBL" id="KF860486">
    <property type="protein sequence ID" value="AIW62467.1"/>
    <property type="molecule type" value="mRNA"/>
</dbReference>
<dbReference type="AlphaFoldDB" id="A0A0A0V5J4"/>
<name>A0A0A0V5J4_SCYTH</name>
<evidence type="ECO:0000313" key="2">
    <source>
        <dbReference type="EMBL" id="AIW62467.1"/>
    </source>
</evidence>
<accession>A0A0A0V5J4</accession>
<sequence length="99" mass="10538">MKYFGAVLLAFMAFIAASSSKSVGTGAMNVEKKNIIATCYPDDMDCIESDMPGYQCCTPCHKCHCPTAGFFGLFGGSSSGPCRCSEGWGEKMLHIVTSC</sequence>
<protein>
    <submittedName>
        <fullName evidence="2">Venom peptide U10-SYTX-Sth1a</fullName>
    </submittedName>
</protein>
<proteinExistence type="evidence at transcript level"/>
<feature type="signal peptide" evidence="1">
    <location>
        <begin position="1"/>
        <end position="20"/>
    </location>
</feature>
<reference evidence="2" key="1">
    <citation type="submission" date="2013-11" db="EMBL/GenBank/DDBJ databases">
        <authorList>
            <person name="Thropp P.A."/>
            <person name="Correa S.M."/>
            <person name="Garb J.E."/>
            <person name="Binford G.J."/>
        </authorList>
    </citation>
    <scope>NUCLEOTIDE SEQUENCE</scope>
    <source>
        <tissue evidence="2">Venom gland</tissue>
    </source>
</reference>
<organism evidence="2">
    <name type="scientific">Scytodes thoracica</name>
    <name type="common">Spitting spider</name>
    <name type="synonym">Aranea thoracica</name>
    <dbReference type="NCBI Taxonomy" id="1112478"/>
    <lineage>
        <taxon>Eukaryota</taxon>
        <taxon>Metazoa</taxon>
        <taxon>Ecdysozoa</taxon>
        <taxon>Arthropoda</taxon>
        <taxon>Chelicerata</taxon>
        <taxon>Arachnida</taxon>
        <taxon>Araneae</taxon>
        <taxon>Araneomorphae</taxon>
        <taxon>Haplogynae</taxon>
        <taxon>Scytodoidea</taxon>
        <taxon>Scytodidae</taxon>
        <taxon>Scytodes</taxon>
    </lineage>
</organism>
<reference evidence="2" key="2">
    <citation type="journal article" date="2014" name="J. Proteome Res.">
        <title>Spit and venom from scytodes spiders: a diverse and distinct cocktail.</title>
        <authorList>
            <person name="Zobel-Thropp P.A."/>
            <person name="Correa S.M."/>
            <person name="Garb J.E."/>
            <person name="Binford G.J."/>
        </authorList>
    </citation>
    <scope>NUCLEOTIDE SEQUENCE</scope>
    <source>
        <tissue evidence="2">Venom gland</tissue>
    </source>
</reference>
<keyword evidence="1" id="KW-0732">Signal</keyword>
<feature type="chain" id="PRO_5001970730" evidence="1">
    <location>
        <begin position="21"/>
        <end position="99"/>
    </location>
</feature>